<name>A0AAD7VBU0_9FUNG</name>
<gene>
    <name evidence="1" type="ORF">O0I10_002017</name>
</gene>
<organism evidence="1 2">
    <name type="scientific">Lichtheimia ornata</name>
    <dbReference type="NCBI Taxonomy" id="688661"/>
    <lineage>
        <taxon>Eukaryota</taxon>
        <taxon>Fungi</taxon>
        <taxon>Fungi incertae sedis</taxon>
        <taxon>Mucoromycota</taxon>
        <taxon>Mucoromycotina</taxon>
        <taxon>Mucoromycetes</taxon>
        <taxon>Mucorales</taxon>
        <taxon>Lichtheimiaceae</taxon>
        <taxon>Lichtheimia</taxon>
    </lineage>
</organism>
<dbReference type="EMBL" id="JARTCD010000005">
    <property type="protein sequence ID" value="KAJ8662323.1"/>
    <property type="molecule type" value="Genomic_DNA"/>
</dbReference>
<evidence type="ECO:0000313" key="1">
    <source>
        <dbReference type="EMBL" id="KAJ8662323.1"/>
    </source>
</evidence>
<protein>
    <submittedName>
        <fullName evidence="1">Uncharacterized protein</fullName>
    </submittedName>
</protein>
<dbReference type="AlphaFoldDB" id="A0AAD7VBU0"/>
<proteinExistence type="predicted"/>
<comment type="caution">
    <text evidence="1">The sequence shown here is derived from an EMBL/GenBank/DDBJ whole genome shotgun (WGS) entry which is preliminary data.</text>
</comment>
<keyword evidence="2" id="KW-1185">Reference proteome</keyword>
<reference evidence="1 2" key="1">
    <citation type="submission" date="2023-03" db="EMBL/GenBank/DDBJ databases">
        <title>Genome sequence of Lichtheimia ornata CBS 291.66.</title>
        <authorList>
            <person name="Mohabir J.T."/>
            <person name="Shea T.P."/>
            <person name="Kurbessoian T."/>
            <person name="Berby B."/>
            <person name="Fontaine J."/>
            <person name="Livny J."/>
            <person name="Gnirke A."/>
            <person name="Stajich J.E."/>
            <person name="Cuomo C.A."/>
        </authorList>
    </citation>
    <scope>NUCLEOTIDE SEQUENCE [LARGE SCALE GENOMIC DNA]</scope>
    <source>
        <strain evidence="1">CBS 291.66</strain>
    </source>
</reference>
<dbReference type="RefSeq" id="XP_058347236.1">
    <property type="nucleotide sequence ID" value="XM_058482105.1"/>
</dbReference>
<sequence>METPVTVLLDTGASTSFTFHLRILQHMTHHLVRDEEVETAGGHTMAIKCPLYLLIFQWLTAYPIHGRRMCLIPNLTSSLAEIGSSMYNRYQIGDTTPGRSNKATTPIS</sequence>
<dbReference type="Proteomes" id="UP001234581">
    <property type="component" value="Unassembled WGS sequence"/>
</dbReference>
<accession>A0AAD7VBU0</accession>
<dbReference type="GeneID" id="83209435"/>
<evidence type="ECO:0000313" key="2">
    <source>
        <dbReference type="Proteomes" id="UP001234581"/>
    </source>
</evidence>